<dbReference type="GeneID" id="86991692"/>
<dbReference type="Proteomes" id="UP000030856">
    <property type="component" value="Unassembled WGS sequence"/>
</dbReference>
<proteinExistence type="predicted"/>
<gene>
    <name evidence="3" type="ORF">JV46_25160</name>
</gene>
<feature type="region of interest" description="Disordered" evidence="1">
    <location>
        <begin position="49"/>
        <end position="77"/>
    </location>
</feature>
<evidence type="ECO:0000313" key="4">
    <source>
        <dbReference type="Proteomes" id="UP000030856"/>
    </source>
</evidence>
<dbReference type="EMBL" id="JRAA01000003">
    <property type="protein sequence ID" value="KHF24429.1"/>
    <property type="molecule type" value="Genomic_DNA"/>
</dbReference>
<feature type="chain" id="PRO_5002056822" evidence="2">
    <location>
        <begin position="23"/>
        <end position="77"/>
    </location>
</feature>
<dbReference type="AlphaFoldDB" id="A0A0B0H9A9"/>
<evidence type="ECO:0000313" key="3">
    <source>
        <dbReference type="EMBL" id="KHF24429.1"/>
    </source>
</evidence>
<feature type="compositionally biased region" description="Polar residues" evidence="1">
    <location>
        <begin position="68"/>
        <end position="77"/>
    </location>
</feature>
<accession>A0A0B0H9A9</accession>
<dbReference type="STRING" id="2340.JV46_25160"/>
<name>A0A0B0H9A9_SOVGS</name>
<protein>
    <submittedName>
        <fullName evidence="3">Uncharacterized protein</fullName>
    </submittedName>
</protein>
<evidence type="ECO:0000256" key="2">
    <source>
        <dbReference type="SAM" id="SignalP"/>
    </source>
</evidence>
<reference evidence="3 4" key="1">
    <citation type="journal article" date="2014" name="BMC Genomics">
        <title>The genome of the intracellular bacterium of the coastal bivalve, Solemya velum: a blueprint for thriving in and out of symbiosis.</title>
        <authorList>
            <person name="Dmytrenko O."/>
            <person name="Russell S.L."/>
            <person name="Loo W.T."/>
            <person name="Fontanez K.M."/>
            <person name="Liao L."/>
            <person name="Roeselers G."/>
            <person name="Sharma R."/>
            <person name="Stewart F.J."/>
            <person name="Newton I.L."/>
            <person name="Woyke T."/>
            <person name="Wu D."/>
            <person name="Lang J.M."/>
            <person name="Eisen J.A."/>
            <person name="Cavanaugh C.M."/>
        </authorList>
    </citation>
    <scope>NUCLEOTIDE SEQUENCE [LARGE SCALE GENOMIC DNA]</scope>
    <source>
        <strain evidence="3 4">WH</strain>
    </source>
</reference>
<organism evidence="3 4">
    <name type="scientific">Solemya velum gill symbiont</name>
    <dbReference type="NCBI Taxonomy" id="2340"/>
    <lineage>
        <taxon>Bacteria</taxon>
        <taxon>Pseudomonadati</taxon>
        <taxon>Pseudomonadota</taxon>
        <taxon>Gammaproteobacteria</taxon>
        <taxon>sulfur-oxidizing symbionts</taxon>
    </lineage>
</organism>
<keyword evidence="2" id="KW-0732">Signal</keyword>
<dbReference type="RefSeq" id="WP_078455212.1">
    <property type="nucleotide sequence ID" value="NZ_JRAA01000003.1"/>
</dbReference>
<sequence>MKTIIFSTLAAALMFQPVLVFADDASIARGGKLYDKWFKVILLVQRNLQTPTPPGRHQIPRKKAIQHTDASPVTDGT</sequence>
<feature type="signal peptide" evidence="2">
    <location>
        <begin position="1"/>
        <end position="22"/>
    </location>
</feature>
<evidence type="ECO:0000256" key="1">
    <source>
        <dbReference type="SAM" id="MobiDB-lite"/>
    </source>
</evidence>
<comment type="caution">
    <text evidence="3">The sequence shown here is derived from an EMBL/GenBank/DDBJ whole genome shotgun (WGS) entry which is preliminary data.</text>
</comment>
<keyword evidence="4" id="KW-1185">Reference proteome</keyword>